<protein>
    <recommendedName>
        <fullName evidence="3">DUF697 domain-containing protein</fullName>
    </recommendedName>
</protein>
<dbReference type="EMBL" id="JHEG02000053">
    <property type="protein sequence ID" value="KIE09904.1"/>
    <property type="molecule type" value="Genomic_DNA"/>
</dbReference>
<gene>
    <name evidence="2" type="ORF">DA73_0224520</name>
</gene>
<sequence length="129" mass="13419">MTQYCRDRAREELSLMMGGGAATGVAGTIPVVGAVVFGTSFTVIQATVIYRIAQIYDVDITDMDIIDPGKWGPGSGAIMAAIVGTIAGFIPGVGVLVQPAVGAATVKAFGEAAIAYFENIYPNKIYVKK</sequence>
<dbReference type="OrthoDB" id="516153at2"/>
<keyword evidence="1" id="KW-0472">Membrane</keyword>
<dbReference type="AlphaFoldDB" id="A0A0C1QWQ3"/>
<evidence type="ECO:0000256" key="1">
    <source>
        <dbReference type="SAM" id="Phobius"/>
    </source>
</evidence>
<feature type="transmembrane region" description="Helical" evidence="1">
    <location>
        <begin position="77"/>
        <end position="97"/>
    </location>
</feature>
<name>A0A0C1QWQ3_9CYAN</name>
<feature type="transmembrane region" description="Helical" evidence="1">
    <location>
        <begin position="21"/>
        <end position="44"/>
    </location>
</feature>
<reference evidence="2" key="1">
    <citation type="journal article" date="2015" name="Genome Announc.">
        <title>Draft Genome Sequence of Tolypothrix boutellei Strain VB521301.</title>
        <authorList>
            <person name="Chandrababunaidu M.M."/>
            <person name="Singh D."/>
            <person name="Sen D."/>
            <person name="Bhan S."/>
            <person name="Das S."/>
            <person name="Gupta A."/>
            <person name="Adhikary S.P."/>
            <person name="Tripathy S."/>
        </authorList>
    </citation>
    <scope>NUCLEOTIDE SEQUENCE</scope>
    <source>
        <strain evidence="2">VB521301</strain>
    </source>
</reference>
<accession>A0A0C1QWQ3</accession>
<keyword evidence="1" id="KW-1133">Transmembrane helix</keyword>
<evidence type="ECO:0008006" key="3">
    <source>
        <dbReference type="Google" id="ProtNLM"/>
    </source>
</evidence>
<keyword evidence="1" id="KW-0812">Transmembrane</keyword>
<evidence type="ECO:0000313" key="2">
    <source>
        <dbReference type="EMBL" id="KIE09904.1"/>
    </source>
</evidence>
<comment type="caution">
    <text evidence="2">The sequence shown here is derived from an EMBL/GenBank/DDBJ whole genome shotgun (WGS) entry which is preliminary data.</text>
</comment>
<proteinExistence type="predicted"/>
<organism evidence="2">
    <name type="scientific">Tolypothrix bouteillei VB521301</name>
    <dbReference type="NCBI Taxonomy" id="1479485"/>
    <lineage>
        <taxon>Bacteria</taxon>
        <taxon>Bacillati</taxon>
        <taxon>Cyanobacteriota</taxon>
        <taxon>Cyanophyceae</taxon>
        <taxon>Nostocales</taxon>
        <taxon>Tolypothrichaceae</taxon>
        <taxon>Tolypothrix</taxon>
    </lineage>
</organism>